<evidence type="ECO:0000256" key="1">
    <source>
        <dbReference type="SAM" id="MobiDB-lite"/>
    </source>
</evidence>
<gene>
    <name evidence="2" type="ORF">SAMN04489812_3765</name>
</gene>
<evidence type="ECO:0008006" key="4">
    <source>
        <dbReference type="Google" id="ProtNLM"/>
    </source>
</evidence>
<dbReference type="Proteomes" id="UP000199103">
    <property type="component" value="Chromosome I"/>
</dbReference>
<evidence type="ECO:0000313" key="3">
    <source>
        <dbReference type="Proteomes" id="UP000199103"/>
    </source>
</evidence>
<keyword evidence="3" id="KW-1185">Reference proteome</keyword>
<dbReference type="RefSeq" id="WP_091526985.1">
    <property type="nucleotide sequence ID" value="NZ_LT629772.1"/>
</dbReference>
<proteinExistence type="predicted"/>
<feature type="region of interest" description="Disordered" evidence="1">
    <location>
        <begin position="1"/>
        <end position="23"/>
    </location>
</feature>
<dbReference type="Gene3D" id="2.30.30.40">
    <property type="entry name" value="SH3 Domains"/>
    <property type="match status" value="1"/>
</dbReference>
<accession>A0A1H1WSB3</accession>
<protein>
    <recommendedName>
        <fullName evidence="4">SH3 domain-containing protein</fullName>
    </recommendedName>
</protein>
<dbReference type="PROSITE" id="PS51318">
    <property type="entry name" value="TAT"/>
    <property type="match status" value="1"/>
</dbReference>
<dbReference type="EMBL" id="LT629772">
    <property type="protein sequence ID" value="SDS99550.1"/>
    <property type="molecule type" value="Genomic_DNA"/>
</dbReference>
<sequence length="213" mass="22487">MTTHSSASMTDVHPAARRAGSARRRVRRLTALAGATLALAAGLGVAHTATADAANFPKATVHADGGLISHRSPSTESPRGYVFDNGTRLSVDCKIDGSTVKGNDDWYLIAAEGDASWVSGRYLTVHGEPEYCGLAVTAPVTTTERTGVFEGPTKSDTREDTLPKGVGMEAVCYVDSEATGQSRQRWVLLSESGWVRASALDASKKIPYCSQTA</sequence>
<reference evidence="2 3" key="1">
    <citation type="submission" date="2016-10" db="EMBL/GenBank/DDBJ databases">
        <authorList>
            <person name="de Groot N.N."/>
        </authorList>
    </citation>
    <scope>NUCLEOTIDE SEQUENCE [LARGE SCALE GENOMIC DNA]</scope>
    <source>
        <strain evidence="2 3">DSM 21800</strain>
    </source>
</reference>
<dbReference type="InterPro" id="IPR006311">
    <property type="entry name" value="TAT_signal"/>
</dbReference>
<name>A0A1H1WSB3_9ACTN</name>
<organism evidence="2 3">
    <name type="scientific">Microlunatus soli</name>
    <dbReference type="NCBI Taxonomy" id="630515"/>
    <lineage>
        <taxon>Bacteria</taxon>
        <taxon>Bacillati</taxon>
        <taxon>Actinomycetota</taxon>
        <taxon>Actinomycetes</taxon>
        <taxon>Propionibacteriales</taxon>
        <taxon>Propionibacteriaceae</taxon>
        <taxon>Microlunatus</taxon>
    </lineage>
</organism>
<dbReference type="STRING" id="630515.SAMN04489812_3765"/>
<evidence type="ECO:0000313" key="2">
    <source>
        <dbReference type="EMBL" id="SDS99550.1"/>
    </source>
</evidence>
<dbReference type="OrthoDB" id="3482365at2"/>
<dbReference type="AlphaFoldDB" id="A0A1H1WSB3"/>